<feature type="compositionally biased region" description="Polar residues" evidence="9">
    <location>
        <begin position="311"/>
        <end position="320"/>
    </location>
</feature>
<feature type="coiled-coil region" evidence="8">
    <location>
        <begin position="255"/>
        <end position="285"/>
    </location>
</feature>
<evidence type="ECO:0000256" key="7">
    <source>
        <dbReference type="ARBA" id="ARBA00023242"/>
    </source>
</evidence>
<keyword evidence="4" id="KW-0677">Repeat</keyword>
<evidence type="ECO:0000256" key="1">
    <source>
        <dbReference type="ARBA" id="ARBA00004123"/>
    </source>
</evidence>
<keyword evidence="3" id="KW-0479">Metal-binding</keyword>
<evidence type="ECO:0000259" key="10">
    <source>
        <dbReference type="Pfam" id="PF22683"/>
    </source>
</evidence>
<dbReference type="InterPro" id="IPR040366">
    <property type="entry name" value="Nab2/ZC3H14"/>
</dbReference>
<feature type="region of interest" description="Disordered" evidence="9">
    <location>
        <begin position="89"/>
        <end position="144"/>
    </location>
</feature>
<dbReference type="Pfam" id="PF22683">
    <property type="entry name" value="Nab2-like_zf-CCCH"/>
    <property type="match status" value="1"/>
</dbReference>
<keyword evidence="5" id="KW-0863">Zinc-finger</keyword>
<dbReference type="GO" id="GO:0008270">
    <property type="term" value="F:zinc ion binding"/>
    <property type="evidence" value="ECO:0007669"/>
    <property type="project" value="UniProtKB-KW"/>
</dbReference>
<dbReference type="GO" id="GO:0008143">
    <property type="term" value="F:poly(A) binding"/>
    <property type="evidence" value="ECO:0007669"/>
    <property type="project" value="InterPro"/>
</dbReference>
<reference evidence="11 12" key="1">
    <citation type="journal article" date="2016" name="Genome Biol. Evol.">
        <title>Divergent and convergent evolution of fungal pathogenicity.</title>
        <authorList>
            <person name="Shang Y."/>
            <person name="Xiao G."/>
            <person name="Zheng P."/>
            <person name="Cen K."/>
            <person name="Zhan S."/>
            <person name="Wang C."/>
        </authorList>
    </citation>
    <scope>NUCLEOTIDE SEQUENCE [LARGE SCALE GENOMIC DNA]</scope>
    <source>
        <strain evidence="11 12">RCEF 264</strain>
    </source>
</reference>
<feature type="domain" description="Nab2-like CCCH zinc finger" evidence="10">
    <location>
        <begin position="475"/>
        <end position="494"/>
    </location>
</feature>
<evidence type="ECO:0000256" key="3">
    <source>
        <dbReference type="ARBA" id="ARBA00022723"/>
    </source>
</evidence>
<dbReference type="Pfam" id="PF14608">
    <property type="entry name" value="zf-CCCH_2"/>
    <property type="match status" value="3"/>
</dbReference>
<feature type="region of interest" description="Disordered" evidence="9">
    <location>
        <begin position="502"/>
        <end position="549"/>
    </location>
</feature>
<protein>
    <recommendedName>
        <fullName evidence="10">Nab2-like CCCH zinc finger domain-containing protein</fullName>
    </recommendedName>
</protein>
<evidence type="ECO:0000256" key="8">
    <source>
        <dbReference type="SAM" id="Coils"/>
    </source>
</evidence>
<dbReference type="Gene3D" id="1.10.340.40">
    <property type="entry name" value="Nuclear abundant poly(A) RNA-bind protein 2, N-terminal domain"/>
    <property type="match status" value="1"/>
</dbReference>
<dbReference type="InterPro" id="IPR043094">
    <property type="entry name" value="Nab2/ZC3H14_N_sf"/>
</dbReference>
<accession>A0A167MTS8</accession>
<dbReference type="Gene3D" id="4.10.1000.30">
    <property type="match status" value="1"/>
</dbReference>
<dbReference type="AlphaFoldDB" id="A0A167MTS8"/>
<dbReference type="PANTHER" id="PTHR14738">
    <property type="entry name" value="ZINC FINGER CCCH DOMAIN-CONTAINING PROTEIN 14"/>
    <property type="match status" value="1"/>
</dbReference>
<evidence type="ECO:0000256" key="9">
    <source>
        <dbReference type="SAM" id="MobiDB-lite"/>
    </source>
</evidence>
<dbReference type="STRING" id="1081102.A0A167MTS8"/>
<comment type="subcellular location">
    <subcellularLocation>
        <location evidence="1">Nucleus</location>
    </subcellularLocation>
</comment>
<evidence type="ECO:0000256" key="4">
    <source>
        <dbReference type="ARBA" id="ARBA00022737"/>
    </source>
</evidence>
<evidence type="ECO:0000313" key="11">
    <source>
        <dbReference type="EMBL" id="OAA54746.1"/>
    </source>
</evidence>
<dbReference type="InterPro" id="IPR055046">
    <property type="entry name" value="Nab2-like_Znf-CCCH"/>
</dbReference>
<evidence type="ECO:0000256" key="2">
    <source>
        <dbReference type="ARBA" id="ARBA00008423"/>
    </source>
</evidence>
<evidence type="ECO:0000256" key="6">
    <source>
        <dbReference type="ARBA" id="ARBA00022833"/>
    </source>
</evidence>
<dbReference type="GO" id="GO:0005634">
    <property type="term" value="C:nucleus"/>
    <property type="evidence" value="ECO:0007669"/>
    <property type="project" value="UniProtKB-SubCell"/>
</dbReference>
<comment type="caution">
    <text evidence="11">The sequence shown here is derived from an EMBL/GenBank/DDBJ whole genome shotgun (WGS) entry which is preliminary data.</text>
</comment>
<evidence type="ECO:0000313" key="12">
    <source>
        <dbReference type="Proteomes" id="UP000076874"/>
    </source>
</evidence>
<keyword evidence="8" id="KW-0175">Coiled coil</keyword>
<evidence type="ECO:0000256" key="5">
    <source>
        <dbReference type="ARBA" id="ARBA00022771"/>
    </source>
</evidence>
<keyword evidence="6" id="KW-0862">Zinc</keyword>
<organism evidence="11 12">
    <name type="scientific">Niveomyces insectorum RCEF 264</name>
    <dbReference type="NCBI Taxonomy" id="1081102"/>
    <lineage>
        <taxon>Eukaryota</taxon>
        <taxon>Fungi</taxon>
        <taxon>Dikarya</taxon>
        <taxon>Ascomycota</taxon>
        <taxon>Pezizomycotina</taxon>
        <taxon>Sordariomycetes</taxon>
        <taxon>Hypocreomycetidae</taxon>
        <taxon>Hypocreales</taxon>
        <taxon>Cordycipitaceae</taxon>
        <taxon>Niveomyces</taxon>
    </lineage>
</organism>
<keyword evidence="7" id="KW-0539">Nucleus</keyword>
<keyword evidence="12" id="KW-1185">Reference proteome</keyword>
<dbReference type="PANTHER" id="PTHR14738:SF29">
    <property type="entry name" value="ZINC FINGER CCCH DOMAIN-CONTAINING PROTEIN 14"/>
    <property type="match status" value="1"/>
</dbReference>
<dbReference type="FunFam" id="1.10.340.40:FF:000001">
    <property type="entry name" value="Nuclear polyadenylated RNA-binding protein nab2"/>
    <property type="match status" value="1"/>
</dbReference>
<dbReference type="GO" id="GO:0043488">
    <property type="term" value="P:regulation of mRNA stability"/>
    <property type="evidence" value="ECO:0007669"/>
    <property type="project" value="InterPro"/>
</dbReference>
<dbReference type="Gene3D" id="4.10.1000.40">
    <property type="match status" value="1"/>
</dbReference>
<feature type="region of interest" description="Disordered" evidence="9">
    <location>
        <begin position="306"/>
        <end position="352"/>
    </location>
</feature>
<comment type="similarity">
    <text evidence="2">Belongs to the ZC3H14 family.</text>
</comment>
<sequence length="549" mass="59015">MPVEVAMNTPLADALQNEIQPKLVEYGWAPSDASDATMAEYLILMIVNGKTEEDIASELSSELLNLGPEDNSAREFSKWLFETIEAQNAKFNAPSKPPASASENDGDHDMEMDLSSAADNVGDISAPTGPRAMRNGPGFRGGREKRVMGQINRAMDRSNDAVLHRIRGQGGGADRINTHARGSALQGPRMGGVGGFGAGRQHHQPPQRNMNGRAAAGFNHALAAAGMAGGPPPGGMPWMGPTGSPQMQPGPMDVYAMLEQQSRMMQQMQEQMQQQQQQLMTNRRGGFNAHSRGRPLADRIQHPHQTHKNFRNGQHNQEQHGVNGGGDAQSRNGSRAGDAAASTGDDNDVDMGAGTAHREAAAAAADPSETMCKFNLSCANKDCKFAHQSPAAPPGITVDVHDVCTYGAACKNKKCVARHPSPATRVAHQSEQDCKFYPNCTNPHCVFRHPAMPPCRNGGDCAVPNCKFAHSKTMCKFHPCTNRYCTFKHEEGQRGIFPDKVWTADGGSSSNGSRPHISERKFVDESAPEETILPDADHQDTAGEGAEIS</sequence>
<dbReference type="EMBL" id="AZHD01000022">
    <property type="protein sequence ID" value="OAA54746.1"/>
    <property type="molecule type" value="Genomic_DNA"/>
</dbReference>
<name>A0A167MTS8_9HYPO</name>
<proteinExistence type="inferred from homology"/>
<dbReference type="GO" id="GO:0005737">
    <property type="term" value="C:cytoplasm"/>
    <property type="evidence" value="ECO:0007669"/>
    <property type="project" value="TreeGrafter"/>
</dbReference>
<dbReference type="FunFam" id="4.10.1000.40:FF:000002">
    <property type="entry name" value="Nuclear polyadenylated RNA-binding protein Nab2"/>
    <property type="match status" value="1"/>
</dbReference>
<dbReference type="OrthoDB" id="438553at2759"/>
<dbReference type="Proteomes" id="UP000076874">
    <property type="component" value="Unassembled WGS sequence"/>
</dbReference>
<gene>
    <name evidence="11" type="ORF">SPI_08617</name>
</gene>